<dbReference type="SUPFAM" id="SSF47413">
    <property type="entry name" value="lambda repressor-like DNA-binding domains"/>
    <property type="match status" value="1"/>
</dbReference>
<dbReference type="RefSeq" id="WP_146001058.1">
    <property type="nucleotide sequence ID" value="NZ_PJZF01000114.1"/>
</dbReference>
<dbReference type="Gene3D" id="1.10.260.40">
    <property type="entry name" value="lambda repressor-like DNA-binding domains"/>
    <property type="match status" value="1"/>
</dbReference>
<dbReference type="GO" id="GO:0003677">
    <property type="term" value="F:DNA binding"/>
    <property type="evidence" value="ECO:0007669"/>
    <property type="project" value="UniProtKB-KW"/>
</dbReference>
<dbReference type="SMART" id="SM00530">
    <property type="entry name" value="HTH_XRE"/>
    <property type="match status" value="1"/>
</dbReference>
<dbReference type="InterPro" id="IPR010982">
    <property type="entry name" value="Lambda_DNA-bd_dom_sf"/>
</dbReference>
<dbReference type="PROSITE" id="PS50943">
    <property type="entry name" value="HTH_CROC1"/>
    <property type="match status" value="1"/>
</dbReference>
<proteinExistence type="predicted"/>
<dbReference type="PANTHER" id="PTHR46797">
    <property type="entry name" value="HTH-TYPE TRANSCRIPTIONAL REGULATOR"/>
    <property type="match status" value="1"/>
</dbReference>
<dbReference type="PANTHER" id="PTHR46797:SF10">
    <property type="entry name" value="BLR1115 PROTEIN"/>
    <property type="match status" value="1"/>
</dbReference>
<evidence type="ECO:0000259" key="2">
    <source>
        <dbReference type="PROSITE" id="PS50943"/>
    </source>
</evidence>
<accession>A0A2N5DSP0</accession>
<name>A0A2N5DSP0_9GAMM</name>
<sequence>MDDNQDRLLAQRLVQLRTARQWSLDQLAQQTGISRATLSRIERAETSPTAALLGKLAQVFG</sequence>
<dbReference type="GO" id="GO:0003700">
    <property type="term" value="F:DNA-binding transcription factor activity"/>
    <property type="evidence" value="ECO:0007669"/>
    <property type="project" value="TreeGrafter"/>
</dbReference>
<dbReference type="AlphaFoldDB" id="A0A2N5DSP0"/>
<feature type="domain" description="HTH cro/C1-type" evidence="2">
    <location>
        <begin position="13"/>
        <end position="61"/>
    </location>
</feature>
<dbReference type="EMBL" id="PJZF01000114">
    <property type="protein sequence ID" value="PLR29041.1"/>
    <property type="molecule type" value="Genomic_DNA"/>
</dbReference>
<organism evidence="3 4">
    <name type="scientific">Chimaeribacter californicus</name>
    <dbReference type="NCBI Taxonomy" id="2060067"/>
    <lineage>
        <taxon>Bacteria</taxon>
        <taxon>Pseudomonadati</taxon>
        <taxon>Pseudomonadota</taxon>
        <taxon>Gammaproteobacteria</taxon>
        <taxon>Enterobacterales</taxon>
        <taxon>Yersiniaceae</taxon>
        <taxon>Chimaeribacter</taxon>
    </lineage>
</organism>
<keyword evidence="1" id="KW-0238">DNA-binding</keyword>
<dbReference type="Proteomes" id="UP000234240">
    <property type="component" value="Unassembled WGS sequence"/>
</dbReference>
<dbReference type="InterPro" id="IPR050807">
    <property type="entry name" value="TransReg_Diox_bact_type"/>
</dbReference>
<dbReference type="OrthoDB" id="9792093at2"/>
<gene>
    <name evidence="3" type="ORF">CYR55_23170</name>
</gene>
<dbReference type="InterPro" id="IPR001387">
    <property type="entry name" value="Cro/C1-type_HTH"/>
</dbReference>
<evidence type="ECO:0000313" key="4">
    <source>
        <dbReference type="Proteomes" id="UP000234240"/>
    </source>
</evidence>
<keyword evidence="4" id="KW-1185">Reference proteome</keyword>
<dbReference type="Pfam" id="PF01381">
    <property type="entry name" value="HTH_3"/>
    <property type="match status" value="1"/>
</dbReference>
<feature type="non-terminal residue" evidence="3">
    <location>
        <position position="61"/>
    </location>
</feature>
<dbReference type="GO" id="GO:0005829">
    <property type="term" value="C:cytosol"/>
    <property type="evidence" value="ECO:0007669"/>
    <property type="project" value="TreeGrafter"/>
</dbReference>
<evidence type="ECO:0000256" key="1">
    <source>
        <dbReference type="ARBA" id="ARBA00023125"/>
    </source>
</evidence>
<evidence type="ECO:0000313" key="3">
    <source>
        <dbReference type="EMBL" id="PLR29041.1"/>
    </source>
</evidence>
<reference evidence="3 4" key="1">
    <citation type="submission" date="2017-12" db="EMBL/GenBank/DDBJ databases">
        <title>Characterization of six clinical isolates of Enterochimera gen. nov., a novel genus of the Yersiniaciae family and the three species Enterochimera arupensis sp. nov., Enterochimera coloradensis sp. nov, and Enterochimera californica sp. nov.</title>
        <authorList>
            <person name="Rossi A."/>
            <person name="Fisher M."/>
        </authorList>
    </citation>
    <scope>NUCLEOTIDE SEQUENCE [LARGE SCALE GENOMIC DNA]</scope>
    <source>
        <strain evidence="4">2015-Iso6</strain>
    </source>
</reference>
<protein>
    <submittedName>
        <fullName evidence="3">Transcriptional regulator</fullName>
    </submittedName>
</protein>
<comment type="caution">
    <text evidence="3">The sequence shown here is derived from an EMBL/GenBank/DDBJ whole genome shotgun (WGS) entry which is preliminary data.</text>
</comment>
<dbReference type="CDD" id="cd00093">
    <property type="entry name" value="HTH_XRE"/>
    <property type="match status" value="1"/>
</dbReference>